<dbReference type="InterPro" id="IPR011123">
    <property type="entry name" value="Y_Y_Y"/>
</dbReference>
<keyword evidence="14" id="KW-1185">Reference proteome</keyword>
<evidence type="ECO:0000313" key="13">
    <source>
        <dbReference type="EMBL" id="MBD8040292.1"/>
    </source>
</evidence>
<feature type="domain" description="Response regulatory" evidence="12">
    <location>
        <begin position="1110"/>
        <end position="1225"/>
    </location>
</feature>
<organism evidence="13 14">
    <name type="scientific">Phocaeicola intestinalis</name>
    <dbReference type="NCBI Taxonomy" id="2762212"/>
    <lineage>
        <taxon>Bacteria</taxon>
        <taxon>Pseudomonadati</taxon>
        <taxon>Bacteroidota</taxon>
        <taxon>Bacteroidia</taxon>
        <taxon>Bacteroidales</taxon>
        <taxon>Bacteroidaceae</taxon>
        <taxon>Phocaeicola</taxon>
    </lineage>
</organism>
<dbReference type="Gene3D" id="2.60.40.10">
    <property type="entry name" value="Immunoglobulins"/>
    <property type="match status" value="1"/>
</dbReference>
<dbReference type="Pfam" id="PF07494">
    <property type="entry name" value="Reg_prop"/>
    <property type="match status" value="6"/>
</dbReference>
<dbReference type="InterPro" id="IPR036097">
    <property type="entry name" value="HisK_dim/P_sf"/>
</dbReference>
<dbReference type="SUPFAM" id="SSF55874">
    <property type="entry name" value="ATPase domain of HSP90 chaperone/DNA topoisomerase II/histidine kinase"/>
    <property type="match status" value="1"/>
</dbReference>
<dbReference type="PRINTS" id="PR00344">
    <property type="entry name" value="BCTRLSENSOR"/>
</dbReference>
<dbReference type="SUPFAM" id="SSF46689">
    <property type="entry name" value="Homeodomain-like"/>
    <property type="match status" value="1"/>
</dbReference>
<reference evidence="13 14" key="1">
    <citation type="submission" date="2020-08" db="EMBL/GenBank/DDBJ databases">
        <title>A Genomic Blueprint of the Chicken Gut Microbiome.</title>
        <authorList>
            <person name="Gilroy R."/>
            <person name="Ravi A."/>
            <person name="Getino M."/>
            <person name="Pursley I."/>
            <person name="Horton D.L."/>
            <person name="Alikhan N.-F."/>
            <person name="Baker D."/>
            <person name="Gharbi K."/>
            <person name="Hall N."/>
            <person name="Watson M."/>
            <person name="Adriaenssens E.M."/>
            <person name="Foster-Nyarko E."/>
            <person name="Jarju S."/>
            <person name="Secka A."/>
            <person name="Antonio M."/>
            <person name="Oren A."/>
            <person name="Chaudhuri R."/>
            <person name="La Ragione R.M."/>
            <person name="Hildebrand F."/>
            <person name="Pallen M.J."/>
        </authorList>
    </citation>
    <scope>NUCLEOTIDE SEQUENCE [LARGE SCALE GENOMIC DNA]</scope>
    <source>
        <strain evidence="13 14">Sa1CVN1</strain>
    </source>
</reference>
<keyword evidence="6" id="KW-0804">Transcription</keyword>
<dbReference type="InterPro" id="IPR004358">
    <property type="entry name" value="Sig_transdc_His_kin-like_C"/>
</dbReference>
<accession>A0ABR8Y7X6</accession>
<dbReference type="PANTHER" id="PTHR43547:SF2">
    <property type="entry name" value="HYBRID SIGNAL TRANSDUCTION HISTIDINE KINASE C"/>
    <property type="match status" value="1"/>
</dbReference>
<dbReference type="Gene3D" id="3.30.565.10">
    <property type="entry name" value="Histidine kinase-like ATPase, C-terminal domain"/>
    <property type="match status" value="1"/>
</dbReference>
<dbReference type="Gene3D" id="3.40.50.2300">
    <property type="match status" value="1"/>
</dbReference>
<dbReference type="PROSITE" id="PS01124">
    <property type="entry name" value="HTH_ARAC_FAMILY_2"/>
    <property type="match status" value="1"/>
</dbReference>
<dbReference type="InterPro" id="IPR011006">
    <property type="entry name" value="CheY-like_superfamily"/>
</dbReference>
<comment type="catalytic activity">
    <reaction evidence="1">
        <text>ATP + protein L-histidine = ADP + protein N-phospho-L-histidine.</text>
        <dbReference type="EC" id="2.7.13.3"/>
    </reaction>
</comment>
<dbReference type="InterPro" id="IPR003661">
    <property type="entry name" value="HisK_dim/P_dom"/>
</dbReference>
<gene>
    <name evidence="13" type="ORF">H9625_07505</name>
</gene>
<keyword evidence="9" id="KW-0472">Membrane</keyword>
<dbReference type="InterPro" id="IPR001789">
    <property type="entry name" value="Sig_transdc_resp-reg_receiver"/>
</dbReference>
<evidence type="ECO:0000259" key="11">
    <source>
        <dbReference type="PROSITE" id="PS50109"/>
    </source>
</evidence>
<evidence type="ECO:0000256" key="9">
    <source>
        <dbReference type="SAM" id="Phobius"/>
    </source>
</evidence>
<feature type="domain" description="HTH araC/xylS-type" evidence="10">
    <location>
        <begin position="1259"/>
        <end position="1358"/>
    </location>
</feature>
<dbReference type="Gene3D" id="1.10.287.130">
    <property type="match status" value="1"/>
</dbReference>
<dbReference type="CDD" id="cd00082">
    <property type="entry name" value="HisKA"/>
    <property type="match status" value="1"/>
</dbReference>
<evidence type="ECO:0000256" key="5">
    <source>
        <dbReference type="ARBA" id="ARBA00023125"/>
    </source>
</evidence>
<dbReference type="Pfam" id="PF02518">
    <property type="entry name" value="HATPase_c"/>
    <property type="match status" value="1"/>
</dbReference>
<feature type="compositionally biased region" description="Acidic residues" evidence="8">
    <location>
        <begin position="1364"/>
        <end position="1382"/>
    </location>
</feature>
<dbReference type="SMART" id="SM00388">
    <property type="entry name" value="HisKA"/>
    <property type="match status" value="1"/>
</dbReference>
<evidence type="ECO:0000256" key="4">
    <source>
        <dbReference type="ARBA" id="ARBA00023015"/>
    </source>
</evidence>
<protein>
    <recommendedName>
        <fullName evidence="2">histidine kinase</fullName>
        <ecNumber evidence="2">2.7.13.3</ecNumber>
    </recommendedName>
</protein>
<dbReference type="EMBL" id="JACSPP010000017">
    <property type="protein sequence ID" value="MBD8040292.1"/>
    <property type="molecule type" value="Genomic_DNA"/>
</dbReference>
<evidence type="ECO:0000256" key="1">
    <source>
        <dbReference type="ARBA" id="ARBA00000085"/>
    </source>
</evidence>
<dbReference type="Pfam" id="PF07495">
    <property type="entry name" value="Y_Y_Y"/>
    <property type="match status" value="1"/>
</dbReference>
<dbReference type="SUPFAM" id="SSF47384">
    <property type="entry name" value="Homodimeric domain of signal transducing histidine kinase"/>
    <property type="match status" value="1"/>
</dbReference>
<evidence type="ECO:0000313" key="14">
    <source>
        <dbReference type="Proteomes" id="UP000620874"/>
    </source>
</evidence>
<keyword evidence="9" id="KW-0812">Transmembrane</keyword>
<dbReference type="InterPro" id="IPR036890">
    <property type="entry name" value="HATPase_C_sf"/>
</dbReference>
<evidence type="ECO:0000256" key="3">
    <source>
        <dbReference type="ARBA" id="ARBA00022553"/>
    </source>
</evidence>
<dbReference type="Proteomes" id="UP000620874">
    <property type="component" value="Unassembled WGS sequence"/>
</dbReference>
<dbReference type="PANTHER" id="PTHR43547">
    <property type="entry name" value="TWO-COMPONENT HISTIDINE KINASE"/>
    <property type="match status" value="1"/>
</dbReference>
<sequence length="1414" mass="161409">MLKKILYTGLFYCFVVAEAFAQISVLYSTDNQISSSLINDIYQDRSGFIWISTEYGLNRFDGNKFNTYRHQDNDTTSLNNDYVHLTFEDSKGNIWVGTMGGLVKYNRNTDSFTNIPLYKEERQIYTDVTHIIEDREGTLWASTSGEGLFRIHPEKEQGECIMAINQLGFRHLSTILDDGKGNLWIGAENDGLICYNIIKETIKTFKTPLISENNISSLAKDPYGNIYIGTLTGGLNIYNNSTRKFRQIPYQDRYNLPVKALTYANGQLYIGTDGEGLKVYTTEKHEITDKELEDTQFNLKNKKIHTILFDRNNDLWLGLFQQGVAFIPMRHNPFQYHGFKSMHGSPFGKQCVMSIFQDNKKNLLVGTDNDGLYILDNHFHTLQHLTPDKGPHSVANTILSIFQDSDNTIWLGSYTKGVAQLNPSMNSCTFIPELYNERVFAITEDHDRHLYFSSYGNGLFVYHKETKQFTQYKSTEKSTSAHSYDELPNNWINSLYCDSEGLVWIGHFKGVTCFNPKTKSFINFTQKNYILQGCIGYTLTEDHMGNIWAGTSKGLYKFDKKNKKLKRYSQQEGLSNNIICGICEDKLGNIWVSTFNGINRLDQKTQTFTVYHSGDGLQGNEFTRGSYFHSSDGTIHFGGINGITSFVPEQIINERTVPPVVITDFKVSGQSVNTNTLSGGHPIINTAVTDANRFKLNYTDNTFSISFSTLQFAQAGQVIYKYRIHELDKEWQTTAPGTNFVTYNNLASGKYTFEVYAIDHGYHSNIKTISILITPPWFQSWWAYLLYSALIVLIVLAFIGYARTQLKQRKEMVERKHTEEINEAKLQFFINISHEIRTPLTLIINPMEKLIANCDNPELNKTYLMIYRNSIRILRLINQLMDIRKIDKGQMSLKFRETDLVGFINDVVNTFGYLAQNKHITFTFHHNDERLKAWIDLNNFDKVLMNLLSNAFKYTPEGGSVDITLTVGEDAAAPAPLKKYIEITVSDTGIGLDDAQIERIFERFYQINNDITRNQAGTGVGLHLTRSLVELHHGTITACNRTDCQGSKFIVRIPQGSNHLKMEELDISHNNLNLKTFKQNKEKQYIGKNDSETSEPEAGTKKAKTKYNLHVLIVDDEKEIREYLCNELSDEYKVDTCSNGSEAYDFLLNHPVDLLISDVMMPEMDGITLCKKVRSNTNINHIPIILLTAKGRNEEQAEGIETGADSYIVKPFSIEVLRSTITNLIETRRLLKNKFSGAQEQNDKMQEVKVPSSDEMLMSRIMKIINDNLAEPSLSVEMLANSIGLSRVHLYRKLKELTNLSTRDFIRNIRMQQAAKLLKEKKLSISDVAYAVGYSNLSHFSNTFKDLFGQTPKEYMQAFRDLPTEEEEENVDNELSEPDETQSEQPQNEPDENENDKNNETSSQSQTATPEESA</sequence>
<keyword evidence="5" id="KW-0238">DNA-binding</keyword>
<keyword evidence="9" id="KW-1133">Transmembrane helix</keyword>
<dbReference type="InterPro" id="IPR003594">
    <property type="entry name" value="HATPase_dom"/>
</dbReference>
<dbReference type="PROSITE" id="PS50109">
    <property type="entry name" value="HIS_KIN"/>
    <property type="match status" value="1"/>
</dbReference>
<dbReference type="SUPFAM" id="SSF52172">
    <property type="entry name" value="CheY-like"/>
    <property type="match status" value="1"/>
</dbReference>
<proteinExistence type="predicted"/>
<dbReference type="Gene3D" id="1.10.10.60">
    <property type="entry name" value="Homeodomain-like"/>
    <property type="match status" value="1"/>
</dbReference>
<dbReference type="PROSITE" id="PS00041">
    <property type="entry name" value="HTH_ARAC_FAMILY_1"/>
    <property type="match status" value="1"/>
</dbReference>
<dbReference type="SMART" id="SM00387">
    <property type="entry name" value="HATPase_c"/>
    <property type="match status" value="1"/>
</dbReference>
<keyword evidence="3 7" id="KW-0597">Phosphoprotein</keyword>
<feature type="domain" description="Histidine kinase" evidence="11">
    <location>
        <begin position="831"/>
        <end position="1057"/>
    </location>
</feature>
<feature type="compositionally biased region" description="Polar residues" evidence="8">
    <location>
        <begin position="1401"/>
        <end position="1414"/>
    </location>
</feature>
<dbReference type="InterPro" id="IPR013783">
    <property type="entry name" value="Ig-like_fold"/>
</dbReference>
<dbReference type="EC" id="2.7.13.3" evidence="2"/>
<evidence type="ECO:0000259" key="12">
    <source>
        <dbReference type="PROSITE" id="PS50110"/>
    </source>
</evidence>
<dbReference type="PROSITE" id="PS50110">
    <property type="entry name" value="RESPONSE_REGULATORY"/>
    <property type="match status" value="1"/>
</dbReference>
<feature type="transmembrane region" description="Helical" evidence="9">
    <location>
        <begin position="781"/>
        <end position="802"/>
    </location>
</feature>
<feature type="region of interest" description="Disordered" evidence="8">
    <location>
        <begin position="1363"/>
        <end position="1414"/>
    </location>
</feature>
<evidence type="ECO:0000256" key="6">
    <source>
        <dbReference type="ARBA" id="ARBA00023163"/>
    </source>
</evidence>
<evidence type="ECO:0000259" key="10">
    <source>
        <dbReference type="PROSITE" id="PS01124"/>
    </source>
</evidence>
<dbReference type="InterPro" id="IPR018060">
    <property type="entry name" value="HTH_AraC"/>
</dbReference>
<dbReference type="CDD" id="cd17574">
    <property type="entry name" value="REC_OmpR"/>
    <property type="match status" value="1"/>
</dbReference>
<dbReference type="InterPro" id="IPR009057">
    <property type="entry name" value="Homeodomain-like_sf"/>
</dbReference>
<dbReference type="InterPro" id="IPR011110">
    <property type="entry name" value="Reg_prop"/>
</dbReference>
<dbReference type="InterPro" id="IPR015943">
    <property type="entry name" value="WD40/YVTN_repeat-like_dom_sf"/>
</dbReference>
<dbReference type="InterPro" id="IPR018062">
    <property type="entry name" value="HTH_AraC-typ_CS"/>
</dbReference>
<keyword evidence="4" id="KW-0805">Transcription regulation</keyword>
<dbReference type="InterPro" id="IPR005467">
    <property type="entry name" value="His_kinase_dom"/>
</dbReference>
<dbReference type="Gene3D" id="2.130.10.10">
    <property type="entry name" value="YVTN repeat-like/Quinoprotein amine dehydrogenase"/>
    <property type="match status" value="2"/>
</dbReference>
<dbReference type="SMART" id="SM00448">
    <property type="entry name" value="REC"/>
    <property type="match status" value="1"/>
</dbReference>
<dbReference type="Pfam" id="PF00512">
    <property type="entry name" value="HisKA"/>
    <property type="match status" value="1"/>
</dbReference>
<evidence type="ECO:0000256" key="8">
    <source>
        <dbReference type="SAM" id="MobiDB-lite"/>
    </source>
</evidence>
<dbReference type="SMART" id="SM00342">
    <property type="entry name" value="HTH_ARAC"/>
    <property type="match status" value="1"/>
</dbReference>
<evidence type="ECO:0000256" key="7">
    <source>
        <dbReference type="PROSITE-ProRule" id="PRU00169"/>
    </source>
</evidence>
<comment type="caution">
    <text evidence="13">The sequence shown here is derived from an EMBL/GenBank/DDBJ whole genome shotgun (WGS) entry which is preliminary data.</text>
</comment>
<dbReference type="Pfam" id="PF00072">
    <property type="entry name" value="Response_reg"/>
    <property type="match status" value="1"/>
</dbReference>
<name>A0ABR8Y7X6_9BACT</name>
<dbReference type="Pfam" id="PF12833">
    <property type="entry name" value="HTH_18"/>
    <property type="match status" value="1"/>
</dbReference>
<feature type="modified residue" description="4-aspartylphosphate" evidence="7">
    <location>
        <position position="1158"/>
    </location>
</feature>
<evidence type="ECO:0000256" key="2">
    <source>
        <dbReference type="ARBA" id="ARBA00012438"/>
    </source>
</evidence>
<dbReference type="SUPFAM" id="SSF63829">
    <property type="entry name" value="Calcium-dependent phosphotriesterase"/>
    <property type="match status" value="2"/>
</dbReference>